<protein>
    <submittedName>
        <fullName evidence="2">Uncharacterized protein</fullName>
    </submittedName>
</protein>
<reference evidence="3" key="2">
    <citation type="submission" date="2015-01" db="EMBL/GenBank/DDBJ databases">
        <title>Evolutionary Origins and Diversification of the Mycorrhizal Mutualists.</title>
        <authorList>
            <consortium name="DOE Joint Genome Institute"/>
            <consortium name="Mycorrhizal Genomics Consortium"/>
            <person name="Kohler A."/>
            <person name="Kuo A."/>
            <person name="Nagy L.G."/>
            <person name="Floudas D."/>
            <person name="Copeland A."/>
            <person name="Barry K.W."/>
            <person name="Cichocki N."/>
            <person name="Veneault-Fourrey C."/>
            <person name="LaButti K."/>
            <person name="Lindquist E.A."/>
            <person name="Lipzen A."/>
            <person name="Lundell T."/>
            <person name="Morin E."/>
            <person name="Murat C."/>
            <person name="Riley R."/>
            <person name="Ohm R."/>
            <person name="Sun H."/>
            <person name="Tunlid A."/>
            <person name="Henrissat B."/>
            <person name="Grigoriev I.V."/>
            <person name="Hibbett D.S."/>
            <person name="Martin F."/>
        </authorList>
    </citation>
    <scope>NUCLEOTIDE SEQUENCE [LARGE SCALE GENOMIC DNA]</scope>
    <source>
        <strain evidence="3">Zn</strain>
    </source>
</reference>
<sequence>MFDEEANIPIDEQKSGASRMRPPAGYPECSRRHARPGLAITPSVTGSRCLHYAVVPFLISGPFCDTESGECSREDEVRVPARARHAQILKNKLPSLRCLARPAACCDAQTYARGAARWPAETQETRSTGLPTPAVRPNAVLLDGANLRGSAVMAAR</sequence>
<name>A0A0C3DG43_OIDMZ</name>
<proteinExistence type="predicted"/>
<dbReference type="InParanoid" id="A0A0C3DG43"/>
<dbReference type="AlphaFoldDB" id="A0A0C3DG43"/>
<evidence type="ECO:0000313" key="3">
    <source>
        <dbReference type="Proteomes" id="UP000054321"/>
    </source>
</evidence>
<dbReference type="HOGENOM" id="CLU_1687169_0_0_1"/>
<evidence type="ECO:0000313" key="2">
    <source>
        <dbReference type="EMBL" id="KIN00943.1"/>
    </source>
</evidence>
<feature type="region of interest" description="Disordered" evidence="1">
    <location>
        <begin position="1"/>
        <end position="30"/>
    </location>
</feature>
<organism evidence="2 3">
    <name type="scientific">Oidiodendron maius (strain Zn)</name>
    <dbReference type="NCBI Taxonomy" id="913774"/>
    <lineage>
        <taxon>Eukaryota</taxon>
        <taxon>Fungi</taxon>
        <taxon>Dikarya</taxon>
        <taxon>Ascomycota</taxon>
        <taxon>Pezizomycotina</taxon>
        <taxon>Leotiomycetes</taxon>
        <taxon>Leotiomycetes incertae sedis</taxon>
        <taxon>Myxotrichaceae</taxon>
        <taxon>Oidiodendron</taxon>
    </lineage>
</organism>
<accession>A0A0C3DG43</accession>
<dbReference type="EMBL" id="KN832876">
    <property type="protein sequence ID" value="KIN00943.1"/>
    <property type="molecule type" value="Genomic_DNA"/>
</dbReference>
<dbReference type="Proteomes" id="UP000054321">
    <property type="component" value="Unassembled WGS sequence"/>
</dbReference>
<evidence type="ECO:0000256" key="1">
    <source>
        <dbReference type="SAM" id="MobiDB-lite"/>
    </source>
</evidence>
<keyword evidence="3" id="KW-1185">Reference proteome</keyword>
<gene>
    <name evidence="2" type="ORF">OIDMADRAFT_145089</name>
</gene>
<reference evidence="2 3" key="1">
    <citation type="submission" date="2014-04" db="EMBL/GenBank/DDBJ databases">
        <authorList>
            <consortium name="DOE Joint Genome Institute"/>
            <person name="Kuo A."/>
            <person name="Martino E."/>
            <person name="Perotto S."/>
            <person name="Kohler A."/>
            <person name="Nagy L.G."/>
            <person name="Floudas D."/>
            <person name="Copeland A."/>
            <person name="Barry K.W."/>
            <person name="Cichocki N."/>
            <person name="Veneault-Fourrey C."/>
            <person name="LaButti K."/>
            <person name="Lindquist E.A."/>
            <person name="Lipzen A."/>
            <person name="Lundell T."/>
            <person name="Morin E."/>
            <person name="Murat C."/>
            <person name="Sun H."/>
            <person name="Tunlid A."/>
            <person name="Henrissat B."/>
            <person name="Grigoriev I.V."/>
            <person name="Hibbett D.S."/>
            <person name="Martin F."/>
            <person name="Nordberg H.P."/>
            <person name="Cantor M.N."/>
            <person name="Hua S.X."/>
        </authorList>
    </citation>
    <scope>NUCLEOTIDE SEQUENCE [LARGE SCALE GENOMIC DNA]</scope>
    <source>
        <strain evidence="2 3">Zn</strain>
    </source>
</reference>